<proteinExistence type="inferred from homology"/>
<feature type="repeat" description="Solcar" evidence="15">
    <location>
        <begin position="237"/>
        <end position="318"/>
    </location>
</feature>
<dbReference type="GO" id="GO:1990904">
    <property type="term" value="C:ribonucleoprotein complex"/>
    <property type="evidence" value="ECO:0007669"/>
    <property type="project" value="UniProtKB-KW"/>
</dbReference>
<evidence type="ECO:0000256" key="17">
    <source>
        <dbReference type="SAM" id="MobiDB-lite"/>
    </source>
</evidence>
<evidence type="ECO:0000256" key="14">
    <source>
        <dbReference type="ARBA" id="ARBA00078476"/>
    </source>
</evidence>
<dbReference type="GO" id="GO:0003735">
    <property type="term" value="F:structural constituent of ribosome"/>
    <property type="evidence" value="ECO:0007669"/>
    <property type="project" value="InterPro"/>
</dbReference>
<keyword evidence="11" id="KW-0687">Ribonucleoprotein</keyword>
<evidence type="ECO:0000256" key="7">
    <source>
        <dbReference type="ARBA" id="ARBA00022792"/>
    </source>
</evidence>
<feature type="region of interest" description="Disordered" evidence="17">
    <location>
        <begin position="1279"/>
        <end position="1304"/>
    </location>
</feature>
<dbReference type="SUPFAM" id="SSF103506">
    <property type="entry name" value="Mitochondrial carrier"/>
    <property type="match status" value="1"/>
</dbReference>
<dbReference type="GO" id="GO:0016020">
    <property type="term" value="C:membrane"/>
    <property type="evidence" value="ECO:0007669"/>
    <property type="project" value="UniProtKB-SubCell"/>
</dbReference>
<dbReference type="HAMAP" id="MF_00508">
    <property type="entry name" value="Ribosomal_uS10"/>
    <property type="match status" value="1"/>
</dbReference>
<feature type="compositionally biased region" description="Basic and acidic residues" evidence="17">
    <location>
        <begin position="1287"/>
        <end position="1304"/>
    </location>
</feature>
<dbReference type="STRING" id="86259.A0A4Z1PB64"/>
<dbReference type="Gene3D" id="3.30.70.600">
    <property type="entry name" value="Ribosomal protein S10 domain"/>
    <property type="match status" value="1"/>
</dbReference>
<dbReference type="SMART" id="SM01403">
    <property type="entry name" value="Ribosomal_S10"/>
    <property type="match status" value="1"/>
</dbReference>
<dbReference type="GO" id="GO:0055085">
    <property type="term" value="P:transmembrane transport"/>
    <property type="evidence" value="ECO:0007669"/>
    <property type="project" value="InterPro"/>
</dbReference>
<dbReference type="InterPro" id="IPR036838">
    <property type="entry name" value="Ribosomal_uS10_dom_sf"/>
</dbReference>
<keyword evidence="20" id="KW-1185">Reference proteome</keyword>
<keyword evidence="10 15" id="KW-0472">Membrane</keyword>
<keyword evidence="7" id="KW-0999">Mitochondrion inner membrane</keyword>
<sequence>MPRVVPPIDGKTNNLSASLIETTAGFTAGIVATLVVHPFDILKTRLQLETRKSQWGNSSRILRQIVRDEGSYGALYRGIGPNMVGNSISWALYFLWYGNLKDVIQSYRGQGTRLNSGDYFLASGTSGEQIHHGRVDPPSVNGPGILTAVCTNPIWVIKTRMLSSGRNAPGAYKSMSHGVKEIMRTEGPRGFWRGLIPSLFGISHGAVQFAAYEQLKNRRGSQRREIPGMSNELSNWDYLALSAVSKMFAGSITYPYQVLRVRLQTYDAERTYRGVLDAAGQIWKKEGLSGFYKGIELAQGHSLLSCLHLSSFIQKLNAPTRHCRVFADATLDRQAENALHASPQANERKLRDRSSSTELWWRNANSSRERHHISGPIDPFPKLTPGAEVFDAQITSESLSQILVWYVYYDVVEVPVKSSKWFEDLPSESMSGWIGLGMELKRTNSFPSKTLKLVCDEMGIDAAQVAARLVRLSDRISMLNSELDSKAEYETQLEKLKSDLSLIRSLRPTPQSQAERRKREIELCIRDYMRVVYLKVVNVGQFDSGPAITTEESHRRNDVRKRLNQVCHASRDPPPKDVYDQALEMLSRKTVTLHDKLVRAADDDERNDFRGNSSNGSERCRSRSHGVQPDQNNIRRRSAPDPNDLERVLNEMRAQCTRFAEDLRQFRLQQERTYEIRWAGSLDPSSDSSVLQLEAAYNADMDINNHENHLSVNGHGTSPFRHLGVFPSSFSKRLPKSRQLGIQRTAHDTTGAPYGTHINQSERGSPEWPRNQHEDDTLDNFPRQDHSYHSDKPSSQPMTCHRSAPGQKPFCLHHSMEPELANEAVRQQHDANIEIGNSKYRVPGQAWRSLNRVKPRISYISLADGSSLVSNLGASLEPEAASPSNQNRLPHSPTPAHDPSLFVTPPSSPIISMLNTTWSRIPSGWPLGSEAGPSRLDPPLLAMSSPASIHDSIRGPSRATMAGFSDITDPGELTAAEAIRYRTRRAMASMVDLNALPGQSFQFPERCRGTEADRDISQPSTRRSLPRPQWTPKAPQRRSFASHRFIPNGASTLAAFTQPYVDKRKKESAEVQQRMKKLSDEEKASLPEQYHHLLALDPATREIIYNTRLPRSVQAVYMAPLRREPQLGLAVCDLQMRSYSVRNLEFFADFAMRAAYYLGLPARGPIPLPRRTESWTVPRSNFIHKKSQENFRRITLRRMIQIQDGDPEVVQCWLGYLEKRVYYGIGMKANVWEFEELEVAKRMDAKADKATEALEEHWSNFGMRADAATEGNMKRILGDEAFSQRPRPMEDYIRDPIEIRRNKD</sequence>
<dbReference type="Pfam" id="PF00338">
    <property type="entry name" value="Ribosomal_S10"/>
    <property type="match status" value="1"/>
</dbReference>
<dbReference type="Gene3D" id="1.50.40.10">
    <property type="entry name" value="Mitochondrial carrier domain"/>
    <property type="match status" value="2"/>
</dbReference>
<evidence type="ECO:0000256" key="10">
    <source>
        <dbReference type="ARBA" id="ARBA00023136"/>
    </source>
</evidence>
<evidence type="ECO:0000256" key="4">
    <source>
        <dbReference type="ARBA" id="ARBA00022448"/>
    </source>
</evidence>
<dbReference type="InterPro" id="IPR044712">
    <property type="entry name" value="SLC25A32-like"/>
</dbReference>
<evidence type="ECO:0000259" key="18">
    <source>
        <dbReference type="SMART" id="SM01403"/>
    </source>
</evidence>
<feature type="domain" description="Small ribosomal subunit protein uS10" evidence="18">
    <location>
        <begin position="1133"/>
        <end position="1230"/>
    </location>
</feature>
<keyword evidence="16" id="KW-0175">Coiled coil</keyword>
<reference evidence="19 20" key="1">
    <citation type="submission" date="2019-04" db="EMBL/GenBank/DDBJ databases">
        <title>High contiguity whole genome sequence and gene annotation resource for two Venturia nashicola isolates.</title>
        <authorList>
            <person name="Prokchorchik M."/>
            <person name="Won K."/>
            <person name="Lee Y."/>
            <person name="Choi E.D."/>
            <person name="Segonzac C."/>
            <person name="Sohn K.H."/>
        </authorList>
    </citation>
    <scope>NUCLEOTIDE SEQUENCE [LARGE SCALE GENOMIC DNA]</scope>
    <source>
        <strain evidence="19 20">PRI2</strain>
    </source>
</reference>
<evidence type="ECO:0000256" key="5">
    <source>
        <dbReference type="ARBA" id="ARBA00022692"/>
    </source>
</evidence>
<evidence type="ECO:0000256" key="1">
    <source>
        <dbReference type="ARBA" id="ARBA00004141"/>
    </source>
</evidence>
<dbReference type="GO" id="GO:0006412">
    <property type="term" value="P:translation"/>
    <property type="evidence" value="ECO:0007669"/>
    <property type="project" value="InterPro"/>
</dbReference>
<dbReference type="InterPro" id="IPR023395">
    <property type="entry name" value="MCP_dom_sf"/>
</dbReference>
<feature type="repeat" description="Solcar" evidence="15">
    <location>
        <begin position="131"/>
        <end position="218"/>
    </location>
</feature>
<comment type="similarity">
    <text evidence="2">Belongs to the mitochondrial carrier (TC 2.A.29) family.</text>
</comment>
<evidence type="ECO:0000256" key="6">
    <source>
        <dbReference type="ARBA" id="ARBA00022737"/>
    </source>
</evidence>
<dbReference type="InterPro" id="IPR001848">
    <property type="entry name" value="Ribosomal_uS10"/>
</dbReference>
<evidence type="ECO:0000256" key="11">
    <source>
        <dbReference type="ARBA" id="ARBA00023274"/>
    </source>
</evidence>
<dbReference type="Proteomes" id="UP000298493">
    <property type="component" value="Unassembled WGS sequence"/>
</dbReference>
<organism evidence="19 20">
    <name type="scientific">Venturia nashicola</name>
    <dbReference type="NCBI Taxonomy" id="86259"/>
    <lineage>
        <taxon>Eukaryota</taxon>
        <taxon>Fungi</taxon>
        <taxon>Dikarya</taxon>
        <taxon>Ascomycota</taxon>
        <taxon>Pezizomycotina</taxon>
        <taxon>Dothideomycetes</taxon>
        <taxon>Pleosporomycetidae</taxon>
        <taxon>Venturiales</taxon>
        <taxon>Venturiaceae</taxon>
        <taxon>Venturia</taxon>
    </lineage>
</organism>
<dbReference type="PANTHER" id="PTHR45683">
    <property type="entry name" value="MITOCHONDRIAL NICOTINAMIDE ADENINE DINUCLEOTIDE TRANSPORTER 1-RELATED-RELATED"/>
    <property type="match status" value="1"/>
</dbReference>
<evidence type="ECO:0000256" key="8">
    <source>
        <dbReference type="ARBA" id="ARBA00022980"/>
    </source>
</evidence>
<evidence type="ECO:0000256" key="16">
    <source>
        <dbReference type="SAM" id="Coils"/>
    </source>
</evidence>
<feature type="repeat" description="Solcar" evidence="15">
    <location>
        <begin position="16"/>
        <end position="103"/>
    </location>
</feature>
<dbReference type="Pfam" id="PF00153">
    <property type="entry name" value="Mito_carr"/>
    <property type="match status" value="3"/>
</dbReference>
<feature type="region of interest" description="Disordered" evidence="17">
    <location>
        <begin position="1000"/>
        <end position="1043"/>
    </location>
</feature>
<keyword evidence="4" id="KW-0813">Transport</keyword>
<dbReference type="InterPro" id="IPR027486">
    <property type="entry name" value="Ribosomal_uS10_dom"/>
</dbReference>
<evidence type="ECO:0000256" key="3">
    <source>
        <dbReference type="ARBA" id="ARBA00007102"/>
    </source>
</evidence>
<evidence type="ECO:0000256" key="12">
    <source>
        <dbReference type="ARBA" id="ARBA00035261"/>
    </source>
</evidence>
<dbReference type="EMBL" id="SNSC02000012">
    <property type="protein sequence ID" value="TID19677.1"/>
    <property type="molecule type" value="Genomic_DNA"/>
</dbReference>
<comment type="caution">
    <text evidence="19">The sequence shown here is derived from an EMBL/GenBank/DDBJ whole genome shotgun (WGS) entry which is preliminary data.</text>
</comment>
<evidence type="ECO:0000256" key="9">
    <source>
        <dbReference type="ARBA" id="ARBA00022989"/>
    </source>
</evidence>
<protein>
    <recommendedName>
        <fullName evidence="12">Small ribosomal subunit protein uS10m</fullName>
    </recommendedName>
    <alternativeName>
        <fullName evidence="13">37S ribosomal protein S10, mitochondrial</fullName>
    </alternativeName>
    <alternativeName>
        <fullName evidence="14">Mitochondrial ribosomal small subunit protein 10</fullName>
    </alternativeName>
</protein>
<feature type="coiled-coil region" evidence="16">
    <location>
        <begin position="479"/>
        <end position="506"/>
    </location>
</feature>
<keyword evidence="5 15" id="KW-0812">Transmembrane</keyword>
<dbReference type="PROSITE" id="PS50920">
    <property type="entry name" value="SOLCAR"/>
    <property type="match status" value="3"/>
</dbReference>
<evidence type="ECO:0000313" key="20">
    <source>
        <dbReference type="Proteomes" id="UP000298493"/>
    </source>
</evidence>
<feature type="region of interest" description="Disordered" evidence="17">
    <location>
        <begin position="604"/>
        <end position="644"/>
    </location>
</feature>
<dbReference type="SUPFAM" id="SSF54999">
    <property type="entry name" value="Ribosomal protein S10"/>
    <property type="match status" value="1"/>
</dbReference>
<evidence type="ECO:0000256" key="15">
    <source>
        <dbReference type="PROSITE-ProRule" id="PRU00282"/>
    </source>
</evidence>
<dbReference type="GO" id="GO:0006862">
    <property type="term" value="P:nucleotide transport"/>
    <property type="evidence" value="ECO:0007669"/>
    <property type="project" value="InterPro"/>
</dbReference>
<dbReference type="FunFam" id="3.30.70.600:FF:000003">
    <property type="entry name" value="30S ribosomal protein S10"/>
    <property type="match status" value="1"/>
</dbReference>
<dbReference type="OrthoDB" id="428293at2759"/>
<accession>A0A4Z1PB64</accession>
<name>A0A4Z1PB64_9PEZI</name>
<dbReference type="GO" id="GO:0005840">
    <property type="term" value="C:ribosome"/>
    <property type="evidence" value="ECO:0007669"/>
    <property type="project" value="UniProtKB-KW"/>
</dbReference>
<feature type="compositionally biased region" description="Basic and acidic residues" evidence="17">
    <location>
        <begin position="1005"/>
        <end position="1016"/>
    </location>
</feature>
<dbReference type="InterPro" id="IPR018108">
    <property type="entry name" value="MCP_transmembrane"/>
</dbReference>
<keyword evidence="6" id="KW-0677">Repeat</keyword>
<feature type="compositionally biased region" description="Basic and acidic residues" evidence="17">
    <location>
        <begin position="782"/>
        <end position="792"/>
    </location>
</feature>
<evidence type="ECO:0000256" key="2">
    <source>
        <dbReference type="ARBA" id="ARBA00006375"/>
    </source>
</evidence>
<comment type="subcellular location">
    <subcellularLocation>
        <location evidence="1">Membrane</location>
        <topology evidence="1">Multi-pass membrane protein</topology>
    </subcellularLocation>
</comment>
<evidence type="ECO:0000256" key="13">
    <source>
        <dbReference type="ARBA" id="ARBA00042916"/>
    </source>
</evidence>
<evidence type="ECO:0000313" key="19">
    <source>
        <dbReference type="EMBL" id="TID19677.1"/>
    </source>
</evidence>
<gene>
    <name evidence="19" type="ORF">E6O75_ATG07015</name>
</gene>
<feature type="region of interest" description="Disordered" evidence="17">
    <location>
        <begin position="876"/>
        <end position="896"/>
    </location>
</feature>
<keyword evidence="8" id="KW-0689">Ribosomal protein</keyword>
<keyword evidence="9" id="KW-1133">Transmembrane helix</keyword>
<feature type="region of interest" description="Disordered" evidence="17">
    <location>
        <begin position="743"/>
        <end position="812"/>
    </location>
</feature>
<keyword evidence="7" id="KW-0496">Mitochondrion</keyword>
<comment type="similarity">
    <text evidence="3">Belongs to the universal ribosomal protein uS10 family.</text>
</comment>